<proteinExistence type="predicted"/>
<evidence type="ECO:0000313" key="2">
    <source>
        <dbReference type="EMBL" id="KAL2326859.1"/>
    </source>
</evidence>
<feature type="compositionally biased region" description="Basic and acidic residues" evidence="1">
    <location>
        <begin position="287"/>
        <end position="301"/>
    </location>
</feature>
<protein>
    <submittedName>
        <fullName evidence="2">Uncharacterized protein</fullName>
    </submittedName>
</protein>
<dbReference type="AlphaFoldDB" id="A0ABD1LTK8"/>
<feature type="region of interest" description="Disordered" evidence="1">
    <location>
        <begin position="182"/>
        <end position="393"/>
    </location>
</feature>
<feature type="compositionally biased region" description="Acidic residues" evidence="1">
    <location>
        <begin position="212"/>
        <end position="255"/>
    </location>
</feature>
<organism evidence="2 3">
    <name type="scientific">Flemingia macrophylla</name>
    <dbReference type="NCBI Taxonomy" id="520843"/>
    <lineage>
        <taxon>Eukaryota</taxon>
        <taxon>Viridiplantae</taxon>
        <taxon>Streptophyta</taxon>
        <taxon>Embryophyta</taxon>
        <taxon>Tracheophyta</taxon>
        <taxon>Spermatophyta</taxon>
        <taxon>Magnoliopsida</taxon>
        <taxon>eudicotyledons</taxon>
        <taxon>Gunneridae</taxon>
        <taxon>Pentapetalae</taxon>
        <taxon>rosids</taxon>
        <taxon>fabids</taxon>
        <taxon>Fabales</taxon>
        <taxon>Fabaceae</taxon>
        <taxon>Papilionoideae</taxon>
        <taxon>50 kb inversion clade</taxon>
        <taxon>NPAAA clade</taxon>
        <taxon>indigoferoid/millettioid clade</taxon>
        <taxon>Phaseoleae</taxon>
        <taxon>Flemingia</taxon>
    </lineage>
</organism>
<evidence type="ECO:0000256" key="1">
    <source>
        <dbReference type="SAM" id="MobiDB-lite"/>
    </source>
</evidence>
<evidence type="ECO:0000313" key="3">
    <source>
        <dbReference type="Proteomes" id="UP001603857"/>
    </source>
</evidence>
<feature type="compositionally biased region" description="Basic and acidic residues" evidence="1">
    <location>
        <begin position="364"/>
        <end position="381"/>
    </location>
</feature>
<reference evidence="2 3" key="1">
    <citation type="submission" date="2024-08" db="EMBL/GenBank/DDBJ databases">
        <title>Insights into the chromosomal genome structure of Flemingia macrophylla.</title>
        <authorList>
            <person name="Ding Y."/>
            <person name="Zhao Y."/>
            <person name="Bi W."/>
            <person name="Wu M."/>
            <person name="Zhao G."/>
            <person name="Gong Y."/>
            <person name="Li W."/>
            <person name="Zhang P."/>
        </authorList>
    </citation>
    <scope>NUCLEOTIDE SEQUENCE [LARGE SCALE GENOMIC DNA]</scope>
    <source>
        <strain evidence="2">DYQJB</strain>
        <tissue evidence="2">Leaf</tissue>
    </source>
</reference>
<sequence length="429" mass="48428">MPRCTHPRLVHPTELRDASLNPSLARPPYRTEGHLPADHPWISHFRAEARQQTINDCPRPRVTSASPRKGLMSQQLFQTDISIANIDASTVDNPIFDSLATTPPISDEGFEYLGASDDGSEEVISVGDSDDGISAEEGLRHCNMKRREVKEEKGCEEGKGWFEFREERVKGPSVFVGKVESFEDDEYGGRPDKPVLMSQNSRGDSESKEEFGGDESDSEDGETSDEDFRVDEDGVEIEWSCSEESDTSSYDDDDENMVKRRERNVGNATEDDDMKTKSRTKKMQNHLSEKMVKGRVRKMESAIESSGVWRKRKMERENNEEEEEEEWVGPDCASATSCKSTFSKEETPKEAHNTSHQSVSLQKEPGDSAMAKKSEKNDNVHAKTSVSVDIEEHDLEPEKEIDILWKEMDRMLLDGDMEIGDSTVVQMET</sequence>
<comment type="caution">
    <text evidence="2">The sequence shown here is derived from an EMBL/GenBank/DDBJ whole genome shotgun (WGS) entry which is preliminary data.</text>
</comment>
<feature type="compositionally biased region" description="Basic and acidic residues" evidence="1">
    <location>
        <begin position="342"/>
        <end position="353"/>
    </location>
</feature>
<feature type="compositionally biased region" description="Acidic residues" evidence="1">
    <location>
        <begin position="318"/>
        <end position="328"/>
    </location>
</feature>
<dbReference type="EMBL" id="JBGMDY010000007">
    <property type="protein sequence ID" value="KAL2326859.1"/>
    <property type="molecule type" value="Genomic_DNA"/>
</dbReference>
<keyword evidence="3" id="KW-1185">Reference proteome</keyword>
<gene>
    <name evidence="2" type="ORF">Fmac_020286</name>
</gene>
<dbReference type="Proteomes" id="UP001603857">
    <property type="component" value="Unassembled WGS sequence"/>
</dbReference>
<accession>A0ABD1LTK8</accession>
<name>A0ABD1LTK8_9FABA</name>